<dbReference type="Proteomes" id="UP000557566">
    <property type="component" value="Unassembled WGS sequence"/>
</dbReference>
<dbReference type="AlphaFoldDB" id="A0A8H4PJB2"/>
<dbReference type="OrthoDB" id="17560at2759"/>
<comment type="caution">
    <text evidence="2">The sequence shown here is derived from an EMBL/GenBank/DDBJ whole genome shotgun (WGS) entry which is preliminary data.</text>
</comment>
<dbReference type="InterPro" id="IPR029058">
    <property type="entry name" value="AB_hydrolase_fold"/>
</dbReference>
<dbReference type="InterPro" id="IPR002925">
    <property type="entry name" value="Dienelactn_hydro"/>
</dbReference>
<dbReference type="EMBL" id="JAAVMX010000009">
    <property type="protein sequence ID" value="KAF4504443.1"/>
    <property type="molecule type" value="Genomic_DNA"/>
</dbReference>
<dbReference type="Pfam" id="PF01738">
    <property type="entry name" value="DLH"/>
    <property type="match status" value="1"/>
</dbReference>
<dbReference type="SUPFAM" id="SSF53474">
    <property type="entry name" value="alpha/beta-Hydrolases"/>
    <property type="match status" value="1"/>
</dbReference>
<dbReference type="Gene3D" id="3.40.50.1820">
    <property type="entry name" value="alpha/beta hydrolase"/>
    <property type="match status" value="1"/>
</dbReference>
<sequence>MASYPPGACCTVGTLFEGQPTGQMIKVDGKIDAYLAKAPSSSAKTRTGCGILYLPDVIGLWQNSKLMADSFAANGYTTLVVDLFNGDPVPLNRPDAFDFAKWVQHGSDGNNPHTPEAVDPIVLAAIKALRAMGVDTMAAVGYCFGAKYVVRQYKNGIDCGFVAHPSYVDEDELAAIGGPLSVAAAETDAIFPADKRHRSEEILLKTKKPYQITLYSGVEHGFAVRGAADVKVQRFAKEQALRQAVAWFDVFLGDD</sequence>
<name>A0A8H4PJB2_9HYPO</name>
<gene>
    <name evidence="2" type="ORF">G6O67_007893</name>
</gene>
<keyword evidence="3" id="KW-1185">Reference proteome</keyword>
<dbReference type="PANTHER" id="PTHR17630">
    <property type="entry name" value="DIENELACTONE HYDROLASE"/>
    <property type="match status" value="1"/>
</dbReference>
<dbReference type="PANTHER" id="PTHR17630:SF44">
    <property type="entry name" value="PROTEIN AIM2"/>
    <property type="match status" value="1"/>
</dbReference>
<protein>
    <recommendedName>
        <fullName evidence="1">Dienelactone hydrolase domain-containing protein</fullName>
    </recommendedName>
</protein>
<dbReference type="GO" id="GO:0016787">
    <property type="term" value="F:hydrolase activity"/>
    <property type="evidence" value="ECO:0007669"/>
    <property type="project" value="InterPro"/>
</dbReference>
<accession>A0A8H4PJB2</accession>
<organism evidence="2 3">
    <name type="scientific">Ophiocordyceps sinensis</name>
    <dbReference type="NCBI Taxonomy" id="72228"/>
    <lineage>
        <taxon>Eukaryota</taxon>
        <taxon>Fungi</taxon>
        <taxon>Dikarya</taxon>
        <taxon>Ascomycota</taxon>
        <taxon>Pezizomycotina</taxon>
        <taxon>Sordariomycetes</taxon>
        <taxon>Hypocreomycetidae</taxon>
        <taxon>Hypocreales</taxon>
        <taxon>Ophiocordycipitaceae</taxon>
        <taxon>Ophiocordyceps</taxon>
    </lineage>
</organism>
<evidence type="ECO:0000313" key="2">
    <source>
        <dbReference type="EMBL" id="KAF4504443.1"/>
    </source>
</evidence>
<evidence type="ECO:0000259" key="1">
    <source>
        <dbReference type="Pfam" id="PF01738"/>
    </source>
</evidence>
<reference evidence="2 3" key="1">
    <citation type="journal article" date="2020" name="Genome Biol. Evol.">
        <title>A new high-quality draft genome assembly of the Chinese cordyceps Ophiocordyceps sinensis.</title>
        <authorList>
            <person name="Shu R."/>
            <person name="Zhang J."/>
            <person name="Meng Q."/>
            <person name="Zhang H."/>
            <person name="Zhou G."/>
            <person name="Li M."/>
            <person name="Wu P."/>
            <person name="Zhao Y."/>
            <person name="Chen C."/>
            <person name="Qin Q."/>
        </authorList>
    </citation>
    <scope>NUCLEOTIDE SEQUENCE [LARGE SCALE GENOMIC DNA]</scope>
    <source>
        <strain evidence="2 3">IOZ07</strain>
    </source>
</reference>
<evidence type="ECO:0000313" key="3">
    <source>
        <dbReference type="Proteomes" id="UP000557566"/>
    </source>
</evidence>
<feature type="domain" description="Dienelactone hydrolase" evidence="1">
    <location>
        <begin position="32"/>
        <end position="250"/>
    </location>
</feature>
<proteinExistence type="predicted"/>